<comment type="caution">
    <text evidence="1">The sequence shown here is derived from an EMBL/GenBank/DDBJ whole genome shotgun (WGS) entry which is preliminary data.</text>
</comment>
<organism evidence="1 2">
    <name type="scientific">Trichogramma kaykai</name>
    <dbReference type="NCBI Taxonomy" id="54128"/>
    <lineage>
        <taxon>Eukaryota</taxon>
        <taxon>Metazoa</taxon>
        <taxon>Ecdysozoa</taxon>
        <taxon>Arthropoda</taxon>
        <taxon>Hexapoda</taxon>
        <taxon>Insecta</taxon>
        <taxon>Pterygota</taxon>
        <taxon>Neoptera</taxon>
        <taxon>Endopterygota</taxon>
        <taxon>Hymenoptera</taxon>
        <taxon>Apocrita</taxon>
        <taxon>Proctotrupomorpha</taxon>
        <taxon>Chalcidoidea</taxon>
        <taxon>Trichogrammatidae</taxon>
        <taxon>Trichogramma</taxon>
    </lineage>
</organism>
<dbReference type="Proteomes" id="UP001627154">
    <property type="component" value="Unassembled WGS sequence"/>
</dbReference>
<dbReference type="EMBL" id="JBJJXI010000104">
    <property type="protein sequence ID" value="KAL3392487.1"/>
    <property type="molecule type" value="Genomic_DNA"/>
</dbReference>
<reference evidence="1 2" key="1">
    <citation type="journal article" date="2024" name="bioRxiv">
        <title>A reference genome for Trichogramma kaykai: A tiny desert-dwelling parasitoid wasp with competing sex-ratio distorters.</title>
        <authorList>
            <person name="Culotta J."/>
            <person name="Lindsey A.R."/>
        </authorList>
    </citation>
    <scope>NUCLEOTIDE SEQUENCE [LARGE SCALE GENOMIC DNA]</scope>
    <source>
        <strain evidence="1 2">KSX58</strain>
    </source>
</reference>
<sequence length="90" mass="10527">MYIHIHNTHIYVAAFSAHFPAVFVHFTTTIKLVKPAGLPVASVERDYVNYLYLNDDKRRTATSRRQQRLRTENYMFPKLSADYPCQSGYN</sequence>
<keyword evidence="2" id="KW-1185">Reference proteome</keyword>
<name>A0ABD2WIV7_9HYME</name>
<proteinExistence type="predicted"/>
<gene>
    <name evidence="1" type="ORF">TKK_013009</name>
</gene>
<dbReference type="AlphaFoldDB" id="A0ABD2WIV7"/>
<protein>
    <submittedName>
        <fullName evidence="1">Uncharacterized protein</fullName>
    </submittedName>
</protein>
<evidence type="ECO:0000313" key="1">
    <source>
        <dbReference type="EMBL" id="KAL3392487.1"/>
    </source>
</evidence>
<accession>A0ABD2WIV7</accession>
<evidence type="ECO:0000313" key="2">
    <source>
        <dbReference type="Proteomes" id="UP001627154"/>
    </source>
</evidence>